<dbReference type="InterPro" id="IPR032675">
    <property type="entry name" value="LRR_dom_sf"/>
</dbReference>
<dbReference type="Pfam" id="PF00746">
    <property type="entry name" value="Gram_pos_anchor"/>
    <property type="match status" value="1"/>
</dbReference>
<evidence type="ECO:0000256" key="4">
    <source>
        <dbReference type="ARBA" id="ARBA00023088"/>
    </source>
</evidence>
<keyword evidence="3" id="KW-0732">Signal</keyword>
<feature type="compositionally biased region" description="Low complexity" evidence="5">
    <location>
        <begin position="1783"/>
        <end position="1800"/>
    </location>
</feature>
<proteinExistence type="predicted"/>
<dbReference type="NCBIfam" id="TIGR01167">
    <property type="entry name" value="LPXTG_anchor"/>
    <property type="match status" value="1"/>
</dbReference>
<feature type="domain" description="Gram-positive cocci surface proteins LPxTG" evidence="7">
    <location>
        <begin position="1809"/>
        <end position="1846"/>
    </location>
</feature>
<keyword evidence="1" id="KW-0134">Cell wall</keyword>
<keyword evidence="2" id="KW-0964">Secreted</keyword>
<dbReference type="EMBL" id="CP062966">
    <property type="protein sequence ID" value="QOL69563.1"/>
    <property type="molecule type" value="Genomic_DNA"/>
</dbReference>
<keyword evidence="6" id="KW-0812">Transmembrane</keyword>
<organism evidence="8 9">
    <name type="scientific">Limosilactobacillus mucosae</name>
    <name type="common">Lactobacillus mucosae</name>
    <dbReference type="NCBI Taxonomy" id="97478"/>
    <lineage>
        <taxon>Bacteria</taxon>
        <taxon>Bacillati</taxon>
        <taxon>Bacillota</taxon>
        <taxon>Bacilli</taxon>
        <taxon>Lactobacillales</taxon>
        <taxon>Lactobacillaceae</taxon>
        <taxon>Limosilactobacillus</taxon>
    </lineage>
</organism>
<dbReference type="NCBIfam" id="TIGR02167">
    <property type="entry name" value="Liste_lipo_26"/>
    <property type="match status" value="4"/>
</dbReference>
<dbReference type="NCBIfam" id="TIGR01168">
    <property type="entry name" value="YSIRK_signal"/>
    <property type="match status" value="1"/>
</dbReference>
<feature type="region of interest" description="Disordered" evidence="5">
    <location>
        <begin position="1775"/>
        <end position="1819"/>
    </location>
</feature>
<dbReference type="InterPro" id="IPR019931">
    <property type="entry name" value="LPXTG_anchor"/>
</dbReference>
<dbReference type="Gene3D" id="3.10.20.320">
    <property type="entry name" value="Putative peptidoglycan bound protein (lpxtg motif)"/>
    <property type="match status" value="5"/>
</dbReference>
<gene>
    <name evidence="8" type="ORF">LM011_09330</name>
</gene>
<dbReference type="InterPro" id="IPR011889">
    <property type="entry name" value="Liste_lipo_26"/>
</dbReference>
<dbReference type="InterPro" id="IPR005046">
    <property type="entry name" value="DUF285"/>
</dbReference>
<protein>
    <submittedName>
        <fullName evidence="8">BspA family leucine-rich repeat surface protein</fullName>
    </submittedName>
</protein>
<evidence type="ECO:0000256" key="2">
    <source>
        <dbReference type="ARBA" id="ARBA00022525"/>
    </source>
</evidence>
<dbReference type="Proteomes" id="UP000593929">
    <property type="component" value="Chromosome"/>
</dbReference>
<keyword evidence="6" id="KW-1133">Transmembrane helix</keyword>
<feature type="region of interest" description="Disordered" evidence="5">
    <location>
        <begin position="1656"/>
        <end position="1675"/>
    </location>
</feature>
<evidence type="ECO:0000259" key="7">
    <source>
        <dbReference type="PROSITE" id="PS50847"/>
    </source>
</evidence>
<evidence type="ECO:0000256" key="6">
    <source>
        <dbReference type="SAM" id="Phobius"/>
    </source>
</evidence>
<reference evidence="8 9" key="1">
    <citation type="submission" date="2020-10" db="EMBL/GenBank/DDBJ databases">
        <title>Genome sequencing of Lactobacillus mucosae KCTC 21011.</title>
        <authorList>
            <person name="Kim J."/>
        </authorList>
    </citation>
    <scope>NUCLEOTIDE SEQUENCE [LARGE SCALE GENOMIC DNA]</scope>
    <source>
        <strain evidence="8 9">LM011</strain>
    </source>
</reference>
<accession>A0A7L9VQ75</accession>
<dbReference type="Gene3D" id="3.80.10.10">
    <property type="entry name" value="Ribonuclease Inhibitor"/>
    <property type="match status" value="1"/>
</dbReference>
<keyword evidence="4" id="KW-0572">Peptidoglycan-anchor</keyword>
<dbReference type="InterPro" id="IPR041495">
    <property type="entry name" value="Mub_B2"/>
</dbReference>
<evidence type="ECO:0000313" key="9">
    <source>
        <dbReference type="Proteomes" id="UP000593929"/>
    </source>
</evidence>
<evidence type="ECO:0000256" key="3">
    <source>
        <dbReference type="ARBA" id="ARBA00022729"/>
    </source>
</evidence>
<evidence type="ECO:0000313" key="8">
    <source>
        <dbReference type="EMBL" id="QOL69563.1"/>
    </source>
</evidence>
<feature type="transmembrane region" description="Helical" evidence="6">
    <location>
        <begin position="21"/>
        <end position="41"/>
    </location>
</feature>
<dbReference type="PROSITE" id="PS50847">
    <property type="entry name" value="GRAM_POS_ANCHORING"/>
    <property type="match status" value="1"/>
</dbReference>
<sequence length="1846" mass="198752">MVGKNNSYLRESKLNDHFKRFSLRKLNIGVVSVAIAAGFYFGNGATAQAATTETSTAIKTEQVEQQDSNTIVAATASASNSGSANAVVLKSDTAPASAASPVSTPVSETADSSTSTLTSTSTNLADQIKSADANESNNQTASNSSAGAAEAVLANDLQGLDEGVSQGTAVSNLLSSSMNTNLTAVNQIASTNNATSSDEKPDVKQWTYKVVANGTANEIVLTGYTGTNYSTIVVPNAVDFANAGISISNSTVYLTYDLAEKLASKCYYKFIISNTGDAKVVACGSKSSYNTGTISIKADSIVGDADWSYIFAGDSMPVMDLDGLDTSQIINMSHMFDDCVDLTLLNVSNWNMSRVERTDMMFGRCLNLTSLNLSKWDMSKVNLMDDMFEQCQSLTSLGDVSNWNIENATDIAYMFEYCYNLTSLNLSKWNTSNVTYMTGIFRECRSLTSLDLSNWDTSKVENGAMEDLFITDHYTILEVITKDAKLLAYNYKEDNRIAAIFFNAMSSDAKLSSNGAETDWKSLTVVFTPEQAYSNTLTRKIDQLAADQTSKYQNLAGIYQATIKANPGLTAILSEAFDKIIAETATRPGYNFEKFYYHDTRVLGATDPQELISGGYLAQYTPDPQTMHIKYVNQKTNEVVKDDPVNGYTDKTVDTNSSVPGGGWKLVDGQQPAPKQITFKVGKTPDIIIIKVEHAHVTVLPTDPKTPLDELPDRAFEGYPTGVAENDLNKKIKRTINVHNLDGTITPIVQTAHLTRTADVDEVTLEVTYSDWTTGSWDKFTSTPVAGYTASLTELPAVKVYATTNDEIRDVIYTANNQSMRINYVSDDGDNVGEVIDFTPVNGHTDETVETNGKVPAGWKLADGQSIPAKITFKGAKTDDVSVKVKHAHVTVLPDNPKTTVDKLPDNENKNYPTGVAYTDLNKTITRTIEIDEPNGNIIFVPKQEVHYTRTADVDEVTGDVTYGNWTTTDEFAEFDGVPGIPGYAPSQSKVDAMTPKVDDHDSTVKITYTANEQSMHIIYVDGEGNTVKTDPVSGHTDETVKTNSTVPAGWKLADGQQPAPERITFKGAKTDDQTIKVKPAHVIVTADKPKTTVDKLPDNPTKNYPNGVAENDLNKTVKRTINVHNTDGTTTTVIQSVHFTRNADVDEAHGTVEYSEWKADKQFEQYIIPTVPGYVSVVDGKEQTMIQPAMPSISDHDSTIEVNYQAVDGSQTIDYVDKNDTVVGYQIITGKTSEEKTVKSAVPTGWKLVDGQQVPTTVTIKAKDVPIKIWIEHDHVQVSHDDPQVDGTKIPGGAADFHGVAKSDLNKTITRTITVVDPHKGAQTVTQPATIHRDATVDKVDGSVVYGDWTTAEWPAYEVPAVAGYTPSQATVGAQTVTNETKDTPVTVTYTANAQTMHIKYVDAQGNVVKSDPVSGHTDETVKTNSTVPAGWKLADGQSVPTEITFKGAKTDDVTVKVEHDHVQVSHDDPQVDGTKIPGGAADFHGVAKSDLNKTITRTITVVDPYKGAQTVTQPATIHRDATVDKVDGSVVYGDWTTAEWPAYKVPVVDGYTPSQATVGAQTVTSETKDTPVTVTYAANAQTMHIKYVDAQGNVVKSDPVSGHTDETVKTNSTVPAGWKLMNGQSVPATIKFSANTPDVTVKVEHSYVTVLPDNPKTPADVLPDNPGKNYPSGVAKDDLNKTVTRTINITTPDGKTRTITQKAEFTRSATVDEVTGEVTYGPWSKNVVLESVDVPNIPGYAPSASVPEITVTPNDQDTTINITYKKLGSGNAAGQGGNASNGGSTTGQTAQNGQSGQTPNNAGAQQLPQTGNANNEKSALGLAGAMFAAGLGLGFGSKKKRHED</sequence>
<dbReference type="Pfam" id="PF04650">
    <property type="entry name" value="YSIRK_signal"/>
    <property type="match status" value="1"/>
</dbReference>
<dbReference type="Pfam" id="PF03382">
    <property type="entry name" value="DUF285"/>
    <property type="match status" value="1"/>
</dbReference>
<keyword evidence="6" id="KW-0472">Membrane</keyword>
<dbReference type="Gene3D" id="2.60.40.4300">
    <property type="match status" value="6"/>
</dbReference>
<dbReference type="Pfam" id="PF17966">
    <property type="entry name" value="Muc_B2"/>
    <property type="match status" value="6"/>
</dbReference>
<dbReference type="SUPFAM" id="SSF52058">
    <property type="entry name" value="L domain-like"/>
    <property type="match status" value="1"/>
</dbReference>
<evidence type="ECO:0000256" key="1">
    <source>
        <dbReference type="ARBA" id="ARBA00022512"/>
    </source>
</evidence>
<feature type="region of interest" description="Disordered" evidence="5">
    <location>
        <begin position="96"/>
        <end position="122"/>
    </location>
</feature>
<dbReference type="InterPro" id="IPR005877">
    <property type="entry name" value="YSIRK_signal_dom"/>
</dbReference>
<evidence type="ECO:0000256" key="5">
    <source>
        <dbReference type="SAM" id="MobiDB-lite"/>
    </source>
</evidence>
<name>A0A7L9VQ75_LIMMU</name>
<feature type="compositionally biased region" description="Polar residues" evidence="5">
    <location>
        <begin position="1801"/>
        <end position="1819"/>
    </location>
</feature>